<keyword evidence="2 7" id="KW-0808">Transferase</keyword>
<dbReference type="InterPro" id="IPR000577">
    <property type="entry name" value="Carb_kinase_FGGY"/>
</dbReference>
<comment type="activity regulation">
    <text evidence="7">Inhibited by fructose 1,6-bisphosphate (FBP).</text>
</comment>
<keyword evidence="4 7" id="KW-0418">Kinase</keyword>
<dbReference type="InterPro" id="IPR018483">
    <property type="entry name" value="Carb_kinase_FGGY_CS"/>
</dbReference>
<evidence type="ECO:0000256" key="5">
    <source>
        <dbReference type="ARBA" id="ARBA00022798"/>
    </source>
</evidence>
<dbReference type="PIRSF" id="PIRSF000538">
    <property type="entry name" value="GlpK"/>
    <property type="match status" value="1"/>
</dbReference>
<feature type="binding site" evidence="7">
    <location>
        <position position="245"/>
    </location>
    <ligand>
        <name>sn-glycerol 3-phosphate</name>
        <dbReference type="ChEBI" id="CHEBI:57597"/>
    </ligand>
</feature>
<dbReference type="PROSITE" id="PS00933">
    <property type="entry name" value="FGGY_KINASES_1"/>
    <property type="match status" value="1"/>
</dbReference>
<evidence type="ECO:0000313" key="12">
    <source>
        <dbReference type="Proteomes" id="UP001500102"/>
    </source>
</evidence>
<dbReference type="InterPro" id="IPR043129">
    <property type="entry name" value="ATPase_NBD"/>
</dbReference>
<feature type="binding site" evidence="7">
    <location>
        <position position="83"/>
    </location>
    <ligand>
        <name>glycerol</name>
        <dbReference type="ChEBI" id="CHEBI:17754"/>
    </ligand>
</feature>
<comment type="function">
    <text evidence="7">Key enzyme in the regulation of glycerol uptake and metabolism. Catalyzes the phosphorylation of glycerol to yield sn-glycerol 3-phosphate.</text>
</comment>
<feature type="binding site" evidence="7">
    <location>
        <position position="83"/>
    </location>
    <ligand>
        <name>sn-glycerol 3-phosphate</name>
        <dbReference type="ChEBI" id="CHEBI:57597"/>
    </ligand>
</feature>
<dbReference type="Proteomes" id="UP001500102">
    <property type="component" value="Unassembled WGS sequence"/>
</dbReference>
<dbReference type="InterPro" id="IPR018484">
    <property type="entry name" value="FGGY_N"/>
</dbReference>
<feature type="binding site" evidence="7">
    <location>
        <position position="314"/>
    </location>
    <ligand>
        <name>ATP</name>
        <dbReference type="ChEBI" id="CHEBI:30616"/>
    </ligand>
</feature>
<proteinExistence type="inferred from homology"/>
<comment type="pathway">
    <text evidence="7">Polyol metabolism; glycerol degradation via glycerol kinase pathway; sn-glycerol 3-phosphate from glycerol: step 1/1.</text>
</comment>
<dbReference type="PANTHER" id="PTHR10196">
    <property type="entry name" value="SUGAR KINASE"/>
    <property type="match status" value="1"/>
</dbReference>
<feature type="binding site" evidence="7">
    <location>
        <position position="415"/>
    </location>
    <ligand>
        <name>ADP</name>
        <dbReference type="ChEBI" id="CHEBI:456216"/>
    </ligand>
</feature>
<evidence type="ECO:0000256" key="3">
    <source>
        <dbReference type="ARBA" id="ARBA00022741"/>
    </source>
</evidence>
<name>A0ABN2ZCQ4_9MICC</name>
<feature type="binding site" evidence="7">
    <location>
        <position position="411"/>
    </location>
    <ligand>
        <name>ADP</name>
        <dbReference type="ChEBI" id="CHEBI:456216"/>
    </ligand>
</feature>
<protein>
    <recommendedName>
        <fullName evidence="7">Glycerol kinase</fullName>
        <ecNumber evidence="7">2.7.1.30</ecNumber>
    </recommendedName>
    <alternativeName>
        <fullName evidence="7">ATP:glycerol 3-phosphotransferase</fullName>
    </alternativeName>
    <alternativeName>
        <fullName evidence="7">Glycerokinase</fullName>
        <shortName evidence="7">GK</shortName>
    </alternativeName>
</protein>
<comment type="similarity">
    <text evidence="1 7 8">Belongs to the FGGY kinase family.</text>
</comment>
<feature type="binding site" evidence="7">
    <location>
        <position position="267"/>
    </location>
    <ligand>
        <name>ADP</name>
        <dbReference type="ChEBI" id="CHEBI:456216"/>
    </ligand>
</feature>
<dbReference type="CDD" id="cd07786">
    <property type="entry name" value="FGGY_EcGK_like"/>
    <property type="match status" value="1"/>
</dbReference>
<feature type="binding site" evidence="7">
    <location>
        <position position="245"/>
    </location>
    <ligand>
        <name>glycerol</name>
        <dbReference type="ChEBI" id="CHEBI:17754"/>
    </ligand>
</feature>
<evidence type="ECO:0000259" key="10">
    <source>
        <dbReference type="Pfam" id="PF02782"/>
    </source>
</evidence>
<feature type="domain" description="Carbohydrate kinase FGGY C-terminal" evidence="10">
    <location>
        <begin position="262"/>
        <end position="450"/>
    </location>
</feature>
<evidence type="ECO:0000259" key="9">
    <source>
        <dbReference type="Pfam" id="PF00370"/>
    </source>
</evidence>
<feature type="binding site" evidence="7">
    <location>
        <position position="13"/>
    </location>
    <ligand>
        <name>sn-glycerol 3-phosphate</name>
        <dbReference type="ChEBI" id="CHEBI:57597"/>
    </ligand>
</feature>
<evidence type="ECO:0000256" key="2">
    <source>
        <dbReference type="ARBA" id="ARBA00022679"/>
    </source>
</evidence>
<dbReference type="HAMAP" id="MF_00186">
    <property type="entry name" value="Glycerol_kin"/>
    <property type="match status" value="1"/>
</dbReference>
<sequence length="509" mass="55351">MTTKYIMALDAGTTGIRAIIYNSDVEIVGEASQEFTQIYPKPGWVEHDPMEIWNTQLAVARRALLGANIDPHDIGAIGVTNQRETTVIWDRGTGKPIMNAIVWQDRRTAGACDGLKEKGLEDHVRSTTGLVIDAYFSGTKIAWMLDHVPGARVRAEAGELCFGTIDSWLIWNLTAGAAHVTDYSNAARTMLFNINTLDWDDKLLTEIGVPRLILPEVRPSSEIYGYTCDGIFAGAHIPVAAAIGDQQAALFGQACFDRGMVKATYGTGASLVMNTGDKPVSSANGMLTTIAWGIGGKVEYALEGLIFVAAASIQWLRDELRVIYDAADSEYAAMRVEDSGGVYVVPAFTGLAAPYWDPYARGAILGLTRGSSRNHIIRATLESIAFQIKDVINCMEADAGLPVSEIRVDGGAVRNNFLMQFQADMVNVPVLRPRQVESTARGAALLAGLACGFWNSQDELRDTFALDRAFVPDMSEEKRSALYAGWQKAVARACDWEEHESTTPPTTTL</sequence>
<feature type="binding site" evidence="7">
    <location>
        <position position="14"/>
    </location>
    <ligand>
        <name>ATP</name>
        <dbReference type="ChEBI" id="CHEBI:30616"/>
    </ligand>
</feature>
<evidence type="ECO:0000313" key="11">
    <source>
        <dbReference type="EMBL" id="GAA2140013.1"/>
    </source>
</evidence>
<evidence type="ECO:0000256" key="7">
    <source>
        <dbReference type="HAMAP-Rule" id="MF_00186"/>
    </source>
</evidence>
<feature type="binding site" evidence="7">
    <location>
        <position position="13"/>
    </location>
    <ligand>
        <name>ATP</name>
        <dbReference type="ChEBI" id="CHEBI:30616"/>
    </ligand>
</feature>
<feature type="binding site" evidence="7">
    <location>
        <position position="17"/>
    </location>
    <ligand>
        <name>ADP</name>
        <dbReference type="ChEBI" id="CHEBI:456216"/>
    </ligand>
</feature>
<evidence type="ECO:0000256" key="8">
    <source>
        <dbReference type="RuleBase" id="RU003733"/>
    </source>
</evidence>
<dbReference type="PANTHER" id="PTHR10196:SF69">
    <property type="entry name" value="GLYCEROL KINASE"/>
    <property type="match status" value="1"/>
</dbReference>
<dbReference type="NCBIfam" id="NF000756">
    <property type="entry name" value="PRK00047.1"/>
    <property type="match status" value="1"/>
</dbReference>
<feature type="binding site" evidence="7">
    <location>
        <position position="135"/>
    </location>
    <ligand>
        <name>sn-glycerol 3-phosphate</name>
        <dbReference type="ChEBI" id="CHEBI:57597"/>
    </ligand>
</feature>
<keyword evidence="6 7" id="KW-0067">ATP-binding</keyword>
<dbReference type="NCBIfam" id="TIGR01311">
    <property type="entry name" value="glycerol_kin"/>
    <property type="match status" value="1"/>
</dbReference>
<dbReference type="InterPro" id="IPR005999">
    <property type="entry name" value="Glycerol_kin"/>
</dbReference>
<dbReference type="RefSeq" id="WP_344366811.1">
    <property type="nucleotide sequence ID" value="NZ_BAAAQB010000037.1"/>
</dbReference>
<feature type="binding site" evidence="7">
    <location>
        <position position="84"/>
    </location>
    <ligand>
        <name>glycerol</name>
        <dbReference type="ChEBI" id="CHEBI:17754"/>
    </ligand>
</feature>
<dbReference type="GO" id="GO:0016301">
    <property type="term" value="F:kinase activity"/>
    <property type="evidence" value="ECO:0007669"/>
    <property type="project" value="UniProtKB-KW"/>
</dbReference>
<keyword evidence="3 7" id="KW-0547">Nucleotide-binding</keyword>
<dbReference type="EC" id="2.7.1.30" evidence="7"/>
<keyword evidence="5 7" id="KW-0319">Glycerol metabolism</keyword>
<feature type="binding site" evidence="7">
    <location>
        <position position="267"/>
    </location>
    <ligand>
        <name>ATP</name>
        <dbReference type="ChEBI" id="CHEBI:30616"/>
    </ligand>
</feature>
<organism evidence="11 12">
    <name type="scientific">Arthrobacter humicola</name>
    <dbReference type="NCBI Taxonomy" id="409291"/>
    <lineage>
        <taxon>Bacteria</taxon>
        <taxon>Bacillati</taxon>
        <taxon>Actinomycetota</taxon>
        <taxon>Actinomycetes</taxon>
        <taxon>Micrococcales</taxon>
        <taxon>Micrococcaceae</taxon>
        <taxon>Arthrobacter</taxon>
    </lineage>
</organism>
<gene>
    <name evidence="11" type="primary">glpK_1</name>
    <name evidence="7" type="synonym">glpK</name>
    <name evidence="11" type="ORF">GCM10009825_27420</name>
</gene>
<comment type="caution">
    <text evidence="7">Lacks conserved residue(s) required for the propagation of feature annotation.</text>
</comment>
<comment type="catalytic activity">
    <reaction evidence="7">
        <text>glycerol + ATP = sn-glycerol 3-phosphate + ADP + H(+)</text>
        <dbReference type="Rhea" id="RHEA:21644"/>
        <dbReference type="ChEBI" id="CHEBI:15378"/>
        <dbReference type="ChEBI" id="CHEBI:17754"/>
        <dbReference type="ChEBI" id="CHEBI:30616"/>
        <dbReference type="ChEBI" id="CHEBI:57597"/>
        <dbReference type="ChEBI" id="CHEBI:456216"/>
        <dbReference type="EC" id="2.7.1.30"/>
    </reaction>
</comment>
<feature type="binding site" evidence="7">
    <location>
        <position position="84"/>
    </location>
    <ligand>
        <name>sn-glycerol 3-phosphate</name>
        <dbReference type="ChEBI" id="CHEBI:57597"/>
    </ligand>
</feature>
<dbReference type="Gene3D" id="3.30.420.40">
    <property type="match status" value="2"/>
</dbReference>
<dbReference type="Pfam" id="PF00370">
    <property type="entry name" value="FGGY_N"/>
    <property type="match status" value="1"/>
</dbReference>
<accession>A0ABN2ZCQ4</accession>
<reference evidence="11 12" key="1">
    <citation type="journal article" date="2019" name="Int. J. Syst. Evol. Microbiol.">
        <title>The Global Catalogue of Microorganisms (GCM) 10K type strain sequencing project: providing services to taxonomists for standard genome sequencing and annotation.</title>
        <authorList>
            <consortium name="The Broad Institute Genomics Platform"/>
            <consortium name="The Broad Institute Genome Sequencing Center for Infectious Disease"/>
            <person name="Wu L."/>
            <person name="Ma J."/>
        </authorList>
    </citation>
    <scope>NUCLEOTIDE SEQUENCE [LARGE SCALE GENOMIC DNA]</scope>
    <source>
        <strain evidence="11 12">JCM 15921</strain>
    </source>
</reference>
<keyword evidence="12" id="KW-1185">Reference proteome</keyword>
<evidence type="ECO:0000256" key="6">
    <source>
        <dbReference type="ARBA" id="ARBA00022840"/>
    </source>
</evidence>
<evidence type="ECO:0000256" key="1">
    <source>
        <dbReference type="ARBA" id="ARBA00009156"/>
    </source>
</evidence>
<feature type="domain" description="Carbohydrate kinase FGGY N-terminal" evidence="9">
    <location>
        <begin position="5"/>
        <end position="252"/>
    </location>
</feature>
<evidence type="ECO:0000256" key="4">
    <source>
        <dbReference type="ARBA" id="ARBA00022777"/>
    </source>
</evidence>
<feature type="binding site" evidence="7">
    <location>
        <position position="246"/>
    </location>
    <ligand>
        <name>glycerol</name>
        <dbReference type="ChEBI" id="CHEBI:17754"/>
    </ligand>
</feature>
<feature type="binding site" evidence="7">
    <location>
        <position position="135"/>
    </location>
    <ligand>
        <name>glycerol</name>
        <dbReference type="ChEBI" id="CHEBI:17754"/>
    </ligand>
</feature>
<dbReference type="EMBL" id="BAAAQB010000037">
    <property type="protein sequence ID" value="GAA2140013.1"/>
    <property type="molecule type" value="Genomic_DNA"/>
</dbReference>
<dbReference type="PROSITE" id="PS00445">
    <property type="entry name" value="FGGY_KINASES_2"/>
    <property type="match status" value="1"/>
</dbReference>
<feature type="binding site" evidence="7">
    <location>
        <position position="411"/>
    </location>
    <ligand>
        <name>ATP</name>
        <dbReference type="ChEBI" id="CHEBI:30616"/>
    </ligand>
</feature>
<feature type="binding site" evidence="7">
    <location>
        <position position="13"/>
    </location>
    <ligand>
        <name>ADP</name>
        <dbReference type="ChEBI" id="CHEBI:456216"/>
    </ligand>
</feature>
<dbReference type="SUPFAM" id="SSF53067">
    <property type="entry name" value="Actin-like ATPase domain"/>
    <property type="match status" value="2"/>
</dbReference>
<dbReference type="Pfam" id="PF02782">
    <property type="entry name" value="FGGY_C"/>
    <property type="match status" value="1"/>
</dbReference>
<comment type="caution">
    <text evidence="11">The sequence shown here is derived from an EMBL/GenBank/DDBJ whole genome shotgun (WGS) entry which is preliminary data.</text>
</comment>
<dbReference type="InterPro" id="IPR018485">
    <property type="entry name" value="FGGY_C"/>
</dbReference>